<dbReference type="AlphaFoldDB" id="I3ZD18"/>
<dbReference type="Proteomes" id="UP000006056">
    <property type="component" value="Chromosome"/>
</dbReference>
<protein>
    <recommendedName>
        <fullName evidence="1">DUF7336 domain-containing protein</fullName>
    </recommendedName>
</protein>
<dbReference type="KEGG" id="trs:Terro_0804"/>
<accession>I3ZD18</accession>
<name>I3ZD18_TERRK</name>
<reference evidence="2 3" key="1">
    <citation type="submission" date="2012-06" db="EMBL/GenBank/DDBJ databases">
        <title>Complete genome of Terriglobus roseus DSM 18391.</title>
        <authorList>
            <consortium name="US DOE Joint Genome Institute (JGI-PGF)"/>
            <person name="Lucas S."/>
            <person name="Copeland A."/>
            <person name="Lapidus A."/>
            <person name="Glavina del Rio T."/>
            <person name="Dalin E."/>
            <person name="Tice H."/>
            <person name="Bruce D."/>
            <person name="Goodwin L."/>
            <person name="Pitluck S."/>
            <person name="Peters L."/>
            <person name="Mikhailova N."/>
            <person name="Munk A.C.C."/>
            <person name="Kyrpides N."/>
            <person name="Mavromatis K."/>
            <person name="Ivanova N."/>
            <person name="Brettin T."/>
            <person name="Detter J.C."/>
            <person name="Han C."/>
            <person name="Larimer F."/>
            <person name="Land M."/>
            <person name="Hauser L."/>
            <person name="Markowitz V."/>
            <person name="Cheng J.-F."/>
            <person name="Hugenholtz P."/>
            <person name="Woyke T."/>
            <person name="Wu D."/>
            <person name="Brambilla E."/>
            <person name="Klenk H.-P."/>
            <person name="Eisen J.A."/>
        </authorList>
    </citation>
    <scope>NUCLEOTIDE SEQUENCE [LARGE SCALE GENOMIC DNA]</scope>
    <source>
        <strain evidence="3">DSM 18391 / NRRL B-41598 / KBS 63</strain>
    </source>
</reference>
<evidence type="ECO:0000313" key="3">
    <source>
        <dbReference type="Proteomes" id="UP000006056"/>
    </source>
</evidence>
<proteinExistence type="predicted"/>
<dbReference type="InterPro" id="IPR055760">
    <property type="entry name" value="DUF7336"/>
</dbReference>
<evidence type="ECO:0000313" key="2">
    <source>
        <dbReference type="EMBL" id="AFL87136.1"/>
    </source>
</evidence>
<organism evidence="2 3">
    <name type="scientific">Terriglobus roseus (strain DSM 18391 / NRRL B-41598 / KBS 63)</name>
    <dbReference type="NCBI Taxonomy" id="926566"/>
    <lineage>
        <taxon>Bacteria</taxon>
        <taxon>Pseudomonadati</taxon>
        <taxon>Acidobacteriota</taxon>
        <taxon>Terriglobia</taxon>
        <taxon>Terriglobales</taxon>
        <taxon>Acidobacteriaceae</taxon>
        <taxon>Terriglobus</taxon>
    </lineage>
</organism>
<gene>
    <name evidence="2" type="ordered locus">Terro_0804</name>
</gene>
<feature type="domain" description="DUF7336" evidence="1">
    <location>
        <begin position="9"/>
        <end position="72"/>
    </location>
</feature>
<dbReference type="EMBL" id="CP003379">
    <property type="protein sequence ID" value="AFL87136.1"/>
    <property type="molecule type" value="Genomic_DNA"/>
</dbReference>
<evidence type="ECO:0000259" key="1">
    <source>
        <dbReference type="Pfam" id="PF24024"/>
    </source>
</evidence>
<dbReference type="STRING" id="926566.Terro_0804"/>
<dbReference type="HOGENOM" id="CLU_183116_1_0_0"/>
<sequence>MSEEKLNSVFAVWHRHEVGTASDEKLIGVYASVPEAEAAIARVANKPGFRDTMSGFEIQEYVIGRDGWTEGFISEDEALE</sequence>
<keyword evidence="3" id="KW-1185">Reference proteome</keyword>
<dbReference type="Pfam" id="PF24024">
    <property type="entry name" value="DUF7336"/>
    <property type="match status" value="1"/>
</dbReference>